<evidence type="ECO:0000259" key="15">
    <source>
        <dbReference type="PROSITE" id="PS50109"/>
    </source>
</evidence>
<evidence type="ECO:0000256" key="12">
    <source>
        <dbReference type="ARBA" id="ARBA00023012"/>
    </source>
</evidence>
<dbReference type="RefSeq" id="WP_110065031.1">
    <property type="nucleotide sequence ID" value="NZ_QGTW01000005.1"/>
</dbReference>
<keyword evidence="5" id="KW-0597">Phosphoprotein</keyword>
<feature type="domain" description="Histidine kinase" evidence="15">
    <location>
        <begin position="335"/>
        <end position="528"/>
    </location>
</feature>
<organism evidence="16 17">
    <name type="scientific">Cytobacillus oceanisediminis</name>
    <dbReference type="NCBI Taxonomy" id="665099"/>
    <lineage>
        <taxon>Bacteria</taxon>
        <taxon>Bacillati</taxon>
        <taxon>Bacillota</taxon>
        <taxon>Bacilli</taxon>
        <taxon>Bacillales</taxon>
        <taxon>Bacillaceae</taxon>
        <taxon>Cytobacillus</taxon>
    </lineage>
</organism>
<dbReference type="InterPro" id="IPR035965">
    <property type="entry name" value="PAS-like_dom_sf"/>
</dbReference>
<gene>
    <name evidence="16" type="ORF">DFO73_105255</name>
</gene>
<dbReference type="Gene3D" id="1.10.287.130">
    <property type="match status" value="1"/>
</dbReference>
<keyword evidence="11 14" id="KW-1133">Transmembrane helix</keyword>
<dbReference type="SUPFAM" id="SSF55785">
    <property type="entry name" value="PYP-like sensor domain (PAS domain)"/>
    <property type="match status" value="1"/>
</dbReference>
<dbReference type="InterPro" id="IPR005467">
    <property type="entry name" value="His_kinase_dom"/>
</dbReference>
<dbReference type="PROSITE" id="PS50109">
    <property type="entry name" value="HIS_KIN"/>
    <property type="match status" value="1"/>
</dbReference>
<accession>A0A2V2ZY36</accession>
<dbReference type="InterPro" id="IPR039506">
    <property type="entry name" value="SPOB_a"/>
</dbReference>
<evidence type="ECO:0000256" key="4">
    <source>
        <dbReference type="ARBA" id="ARBA00022475"/>
    </source>
</evidence>
<evidence type="ECO:0000256" key="3">
    <source>
        <dbReference type="ARBA" id="ARBA00012438"/>
    </source>
</evidence>
<dbReference type="Pfam" id="PF17203">
    <property type="entry name" value="sCache_3_2"/>
    <property type="match status" value="1"/>
</dbReference>
<feature type="transmembrane region" description="Helical" evidence="14">
    <location>
        <begin position="176"/>
        <end position="195"/>
    </location>
</feature>
<dbReference type="PRINTS" id="PR00344">
    <property type="entry name" value="BCTRLSENSOR"/>
</dbReference>
<evidence type="ECO:0000256" key="7">
    <source>
        <dbReference type="ARBA" id="ARBA00022692"/>
    </source>
</evidence>
<evidence type="ECO:0000256" key="8">
    <source>
        <dbReference type="ARBA" id="ARBA00022741"/>
    </source>
</evidence>
<dbReference type="Gene3D" id="3.30.565.10">
    <property type="entry name" value="Histidine kinase-like ATPase, C-terminal domain"/>
    <property type="match status" value="1"/>
</dbReference>
<evidence type="ECO:0000256" key="13">
    <source>
        <dbReference type="ARBA" id="ARBA00023136"/>
    </source>
</evidence>
<protein>
    <recommendedName>
        <fullName evidence="3">histidine kinase</fullName>
        <ecNumber evidence="3">2.7.13.3</ecNumber>
    </recommendedName>
</protein>
<dbReference type="AlphaFoldDB" id="A0A2V2ZY36"/>
<dbReference type="SUPFAM" id="SSF55890">
    <property type="entry name" value="Sporulation response regulatory protein Spo0B"/>
    <property type="match status" value="1"/>
</dbReference>
<evidence type="ECO:0000313" key="17">
    <source>
        <dbReference type="Proteomes" id="UP000247150"/>
    </source>
</evidence>
<proteinExistence type="predicted"/>
<dbReference type="InterPro" id="IPR000014">
    <property type="entry name" value="PAS"/>
</dbReference>
<dbReference type="EMBL" id="QGTW01000005">
    <property type="protein sequence ID" value="PWW29017.1"/>
    <property type="molecule type" value="Genomic_DNA"/>
</dbReference>
<evidence type="ECO:0000313" key="16">
    <source>
        <dbReference type="EMBL" id="PWW29017.1"/>
    </source>
</evidence>
<dbReference type="CDD" id="cd16915">
    <property type="entry name" value="HATPase_DpiB-CitA-like"/>
    <property type="match status" value="1"/>
</dbReference>
<keyword evidence="7 14" id="KW-0812">Transmembrane</keyword>
<evidence type="ECO:0000256" key="5">
    <source>
        <dbReference type="ARBA" id="ARBA00022553"/>
    </source>
</evidence>
<dbReference type="GO" id="GO:0005524">
    <property type="term" value="F:ATP binding"/>
    <property type="evidence" value="ECO:0007669"/>
    <property type="project" value="UniProtKB-KW"/>
</dbReference>
<dbReference type="InterPro" id="IPR029151">
    <property type="entry name" value="Sensor-like_sf"/>
</dbReference>
<evidence type="ECO:0000256" key="9">
    <source>
        <dbReference type="ARBA" id="ARBA00022777"/>
    </source>
</evidence>
<dbReference type="PANTHER" id="PTHR43547">
    <property type="entry name" value="TWO-COMPONENT HISTIDINE KINASE"/>
    <property type="match status" value="1"/>
</dbReference>
<dbReference type="Gene3D" id="3.30.450.20">
    <property type="entry name" value="PAS domain"/>
    <property type="match status" value="2"/>
</dbReference>
<comment type="subcellular location">
    <subcellularLocation>
        <location evidence="2">Cell membrane</location>
        <topology evidence="2">Multi-pass membrane protein</topology>
    </subcellularLocation>
</comment>
<evidence type="ECO:0000256" key="11">
    <source>
        <dbReference type="ARBA" id="ARBA00022989"/>
    </source>
</evidence>
<dbReference type="InterPro" id="IPR033463">
    <property type="entry name" value="sCache_3"/>
</dbReference>
<dbReference type="Proteomes" id="UP000247150">
    <property type="component" value="Unassembled WGS sequence"/>
</dbReference>
<keyword evidence="6" id="KW-0808">Transferase</keyword>
<keyword evidence="12" id="KW-0902">Two-component regulatory system</keyword>
<comment type="caution">
    <text evidence="16">The sequence shown here is derived from an EMBL/GenBank/DDBJ whole genome shotgun (WGS) entry which is preliminary data.</text>
</comment>
<evidence type="ECO:0000256" key="1">
    <source>
        <dbReference type="ARBA" id="ARBA00000085"/>
    </source>
</evidence>
<keyword evidence="13 14" id="KW-0472">Membrane</keyword>
<keyword evidence="10" id="KW-0067">ATP-binding</keyword>
<evidence type="ECO:0000256" key="14">
    <source>
        <dbReference type="SAM" id="Phobius"/>
    </source>
</evidence>
<dbReference type="SMART" id="SM00387">
    <property type="entry name" value="HATPase_c"/>
    <property type="match status" value="1"/>
</dbReference>
<feature type="transmembrane region" description="Helical" evidence="14">
    <location>
        <begin position="14"/>
        <end position="35"/>
    </location>
</feature>
<dbReference type="InterPro" id="IPR036890">
    <property type="entry name" value="HATPase_C_sf"/>
</dbReference>
<dbReference type="OrthoDB" id="9792686at2"/>
<dbReference type="InterPro" id="IPR004358">
    <property type="entry name" value="Sig_transdc_His_kin-like_C"/>
</dbReference>
<dbReference type="GO" id="GO:0005886">
    <property type="term" value="C:plasma membrane"/>
    <property type="evidence" value="ECO:0007669"/>
    <property type="project" value="UniProtKB-SubCell"/>
</dbReference>
<dbReference type="GO" id="GO:0000155">
    <property type="term" value="F:phosphorelay sensor kinase activity"/>
    <property type="evidence" value="ECO:0007669"/>
    <property type="project" value="InterPro"/>
</dbReference>
<dbReference type="Pfam" id="PF14689">
    <property type="entry name" value="SPOB_a"/>
    <property type="match status" value="1"/>
</dbReference>
<keyword evidence="9 16" id="KW-0418">Kinase</keyword>
<comment type="catalytic activity">
    <reaction evidence="1">
        <text>ATP + protein L-histidine = ADP + protein N-phospho-L-histidine.</text>
        <dbReference type="EC" id="2.7.13.3"/>
    </reaction>
</comment>
<dbReference type="SUPFAM" id="SSF55874">
    <property type="entry name" value="ATPase domain of HSP90 chaperone/DNA topoisomerase II/histidine kinase"/>
    <property type="match status" value="1"/>
</dbReference>
<sequence>MKTKKLPMSLQTKIIGSNILNTIFIILIFLAISLVMEYKQVEKQMGNQALQLAIAVSAMPTVVSSFEQDEPSKILQPLVNKIRKETGAEFIVIGNTDGVRYAHPDEMKLGLPMVGGDNSQALKGEFYISKAKGSLGRSIRGKGPIKNEEGQIIGVVSVGYLMEDLQETAFQRGKEIGFISLFVILIGMIISYLLARNIRRTTLGMEPYEMTSLYLERNAILYSIKEGIISVDKHGFIRLINQSAKNLLGVKDDILNQKVETILPNTGVYKVLQTGEPDRDHEVTLRNKNVIINRTPIIENDQVIGVVSTFRDKTEINKMVETLTEVRKYSEDLRAQTHEFSNKLYVLSGLLQLGKVDEAINMIQAESSAIENQNKIIFEQIQDPKIQALLLGKLGKASEKKIQFIIDENSSIEALPAHLSYAEVISIIGNLVDNAFEAVEGIKDGEVTFFAIDVGEDLVIEVYDSGHGIPVQEMDRIFETGYSTKGDQNRGFGLAIVKQAVENLNGTIEVHSKPGAGTVLSIYLPKKLSISNSI</sequence>
<dbReference type="SUPFAM" id="SSF103190">
    <property type="entry name" value="Sensory domain-like"/>
    <property type="match status" value="1"/>
</dbReference>
<evidence type="ECO:0000256" key="2">
    <source>
        <dbReference type="ARBA" id="ARBA00004651"/>
    </source>
</evidence>
<keyword evidence="8" id="KW-0547">Nucleotide-binding</keyword>
<dbReference type="Pfam" id="PF13426">
    <property type="entry name" value="PAS_9"/>
    <property type="match status" value="1"/>
</dbReference>
<evidence type="ECO:0000256" key="6">
    <source>
        <dbReference type="ARBA" id="ARBA00022679"/>
    </source>
</evidence>
<dbReference type="InterPro" id="IPR016120">
    <property type="entry name" value="Sig_transdc_His_kin_SpoOB"/>
</dbReference>
<dbReference type="InterPro" id="IPR003594">
    <property type="entry name" value="HATPase_dom"/>
</dbReference>
<dbReference type="PANTHER" id="PTHR43547:SF3">
    <property type="entry name" value="SENSOR PROTEIN CITS"/>
    <property type="match status" value="1"/>
</dbReference>
<evidence type="ECO:0000256" key="10">
    <source>
        <dbReference type="ARBA" id="ARBA00022840"/>
    </source>
</evidence>
<dbReference type="Pfam" id="PF02518">
    <property type="entry name" value="HATPase_c"/>
    <property type="match status" value="1"/>
</dbReference>
<dbReference type="EC" id="2.7.13.3" evidence="3"/>
<keyword evidence="4" id="KW-1003">Cell membrane</keyword>
<reference evidence="16 17" key="1">
    <citation type="submission" date="2018-05" db="EMBL/GenBank/DDBJ databases">
        <title>Freshwater and sediment microbial communities from various areas in North America, analyzing microbe dynamics in response to fracking.</title>
        <authorList>
            <person name="Lamendella R."/>
        </authorList>
    </citation>
    <scope>NUCLEOTIDE SEQUENCE [LARGE SCALE GENOMIC DNA]</scope>
    <source>
        <strain evidence="16 17">15_TX</strain>
    </source>
</reference>
<dbReference type="FunFam" id="3.30.450.20:FF:000018">
    <property type="entry name" value="Sensor histidine kinase DcuS"/>
    <property type="match status" value="1"/>
</dbReference>
<dbReference type="CDD" id="cd00130">
    <property type="entry name" value="PAS"/>
    <property type="match status" value="1"/>
</dbReference>
<name>A0A2V2ZY36_9BACI</name>